<dbReference type="EMBL" id="CAJMWX010000754">
    <property type="protein sequence ID" value="CAE6427237.1"/>
    <property type="molecule type" value="Genomic_DNA"/>
</dbReference>
<dbReference type="Pfam" id="PF13409">
    <property type="entry name" value="GST_N_2"/>
    <property type="match status" value="1"/>
</dbReference>
<evidence type="ECO:0000256" key="2">
    <source>
        <dbReference type="ARBA" id="ARBA00012452"/>
    </source>
</evidence>
<dbReference type="Gene3D" id="1.20.1050.10">
    <property type="match status" value="1"/>
</dbReference>
<dbReference type="EC" id="2.5.1.18" evidence="2"/>
<evidence type="ECO:0000259" key="6">
    <source>
        <dbReference type="PROSITE" id="PS50405"/>
    </source>
</evidence>
<comment type="caution">
    <text evidence="7">The sequence shown here is derived from an EMBL/GenBank/DDBJ whole genome shotgun (WGS) entry which is preliminary data.</text>
</comment>
<dbReference type="Proteomes" id="UP000663888">
    <property type="component" value="Unassembled WGS sequence"/>
</dbReference>
<dbReference type="PANTHER" id="PTHR43900:SF3">
    <property type="entry name" value="GLUTATHIONE S-TRANSFERASE RHO"/>
    <property type="match status" value="1"/>
</dbReference>
<accession>A0A8H2XHQ6</accession>
<dbReference type="FunFam" id="1.20.1050.10:FF:000004">
    <property type="entry name" value="Glutathione S-transferase F2"/>
    <property type="match status" value="1"/>
</dbReference>
<feature type="domain" description="GST N-terminal" evidence="5">
    <location>
        <begin position="140"/>
        <end position="223"/>
    </location>
</feature>
<evidence type="ECO:0000313" key="7">
    <source>
        <dbReference type="EMBL" id="CAE6427237.1"/>
    </source>
</evidence>
<proteinExistence type="inferred from homology"/>
<dbReference type="GO" id="GO:0009636">
    <property type="term" value="P:response to toxic substance"/>
    <property type="evidence" value="ECO:0007669"/>
    <property type="project" value="UniProtKB-ARBA"/>
</dbReference>
<dbReference type="AlphaFoldDB" id="A0A8H2XHQ6"/>
<dbReference type="SUPFAM" id="SSF52833">
    <property type="entry name" value="Thioredoxin-like"/>
    <property type="match status" value="2"/>
</dbReference>
<dbReference type="GO" id="GO:0005737">
    <property type="term" value="C:cytoplasm"/>
    <property type="evidence" value="ECO:0007669"/>
    <property type="project" value="TreeGrafter"/>
</dbReference>
<dbReference type="InterPro" id="IPR004045">
    <property type="entry name" value="Glutathione_S-Trfase_N"/>
</dbReference>
<organism evidence="7 8">
    <name type="scientific">Rhizoctonia solani</name>
    <dbReference type="NCBI Taxonomy" id="456999"/>
    <lineage>
        <taxon>Eukaryota</taxon>
        <taxon>Fungi</taxon>
        <taxon>Dikarya</taxon>
        <taxon>Basidiomycota</taxon>
        <taxon>Agaricomycotina</taxon>
        <taxon>Agaricomycetes</taxon>
        <taxon>Cantharellales</taxon>
        <taxon>Ceratobasidiaceae</taxon>
        <taxon>Rhizoctonia</taxon>
    </lineage>
</organism>
<dbReference type="GO" id="GO:0006749">
    <property type="term" value="P:glutathione metabolic process"/>
    <property type="evidence" value="ECO:0007669"/>
    <property type="project" value="TreeGrafter"/>
</dbReference>
<evidence type="ECO:0000256" key="1">
    <source>
        <dbReference type="ARBA" id="ARBA00010128"/>
    </source>
</evidence>
<dbReference type="PROSITE" id="PS50404">
    <property type="entry name" value="GST_NTER"/>
    <property type="match status" value="2"/>
</dbReference>
<feature type="domain" description="GST N-terminal" evidence="5">
    <location>
        <begin position="2"/>
        <end position="85"/>
    </location>
</feature>
<dbReference type="SFLD" id="SFLDS00019">
    <property type="entry name" value="Glutathione_Transferase_(cytos"/>
    <property type="match status" value="2"/>
</dbReference>
<sequence>MVTVKLHGMAYSTCTKRVWTTAKEIGVDVEIVPVDLAKGAHKDPAFIENYHPFGIIPVLEDEDGTKVYESRAIARYLVAKYAPNSPLLPSPSDPKAYVDMRVIQLYSHIWTRRNTSPWFSRLFTTLSSLKLLVFAIGNMVTVKLYGATYSTCTMRVWATAQEICVNLELLPIDLAKGEHQNPEYVESYHPFAVIPVLVDEDGTKIFESRAICRYLVAKYRNGSSLLPEPSNVKAYGLFEQAASIEYSAFDPHAAALVYERIVAPMRKEEPNNELIKKCINTLTTKMDGYERILCKQKYLAGDTFTLADLFHLPYGQITSVIEPQILNSKPHVKAWWDNISSRDSWKATLKFSGH</sequence>
<dbReference type="GO" id="GO:0043295">
    <property type="term" value="F:glutathione binding"/>
    <property type="evidence" value="ECO:0007669"/>
    <property type="project" value="TreeGrafter"/>
</dbReference>
<evidence type="ECO:0000256" key="4">
    <source>
        <dbReference type="ARBA" id="ARBA00047960"/>
    </source>
</evidence>
<dbReference type="FunFam" id="3.40.30.10:FF:000016">
    <property type="entry name" value="Glutathione S-transferase F2"/>
    <property type="match status" value="1"/>
</dbReference>
<evidence type="ECO:0000259" key="5">
    <source>
        <dbReference type="PROSITE" id="PS50404"/>
    </source>
</evidence>
<dbReference type="InterPro" id="IPR010987">
    <property type="entry name" value="Glutathione-S-Trfase_C-like"/>
</dbReference>
<dbReference type="SFLD" id="SFLDG00358">
    <property type="entry name" value="Main_(cytGST)"/>
    <property type="match status" value="1"/>
</dbReference>
<dbReference type="PROSITE" id="PS50405">
    <property type="entry name" value="GST_CTER"/>
    <property type="match status" value="1"/>
</dbReference>
<gene>
    <name evidence="7" type="ORF">RDB_LOCUS30271</name>
</gene>
<reference evidence="7" key="1">
    <citation type="submission" date="2021-01" db="EMBL/GenBank/DDBJ databases">
        <authorList>
            <person name="Kaushik A."/>
        </authorList>
    </citation>
    <scope>NUCLEOTIDE SEQUENCE</scope>
    <source>
        <strain evidence="7">AG4-R118</strain>
    </source>
</reference>
<protein>
    <recommendedName>
        <fullName evidence="2">glutathione transferase</fullName>
        <ecNumber evidence="2">2.5.1.18</ecNumber>
    </recommendedName>
</protein>
<evidence type="ECO:0000256" key="3">
    <source>
        <dbReference type="ARBA" id="ARBA00022679"/>
    </source>
</evidence>
<dbReference type="InterPro" id="IPR036282">
    <property type="entry name" value="Glutathione-S-Trfase_C_sf"/>
</dbReference>
<dbReference type="CDD" id="cd03187">
    <property type="entry name" value="GST_C_Phi"/>
    <property type="match status" value="1"/>
</dbReference>
<dbReference type="SUPFAM" id="SSF47616">
    <property type="entry name" value="GST C-terminal domain-like"/>
    <property type="match status" value="1"/>
</dbReference>
<dbReference type="Pfam" id="PF00043">
    <property type="entry name" value="GST_C"/>
    <property type="match status" value="1"/>
</dbReference>
<evidence type="ECO:0000313" key="8">
    <source>
        <dbReference type="Proteomes" id="UP000663888"/>
    </source>
</evidence>
<dbReference type="InterPro" id="IPR004046">
    <property type="entry name" value="GST_C"/>
</dbReference>
<name>A0A8H2XHQ6_9AGAM</name>
<dbReference type="PANTHER" id="PTHR43900">
    <property type="entry name" value="GLUTATHIONE S-TRANSFERASE RHO"/>
    <property type="match status" value="1"/>
</dbReference>
<dbReference type="CDD" id="cd03053">
    <property type="entry name" value="GST_N_Phi"/>
    <property type="match status" value="1"/>
</dbReference>
<dbReference type="SFLD" id="SFLDG01154">
    <property type="entry name" value="Main.5:_Phi-like"/>
    <property type="match status" value="1"/>
</dbReference>
<keyword evidence="3" id="KW-0808">Transferase</keyword>
<comment type="catalytic activity">
    <reaction evidence="4">
        <text>RX + glutathione = an S-substituted glutathione + a halide anion + H(+)</text>
        <dbReference type="Rhea" id="RHEA:16437"/>
        <dbReference type="ChEBI" id="CHEBI:15378"/>
        <dbReference type="ChEBI" id="CHEBI:16042"/>
        <dbReference type="ChEBI" id="CHEBI:17792"/>
        <dbReference type="ChEBI" id="CHEBI:57925"/>
        <dbReference type="ChEBI" id="CHEBI:90779"/>
        <dbReference type="EC" id="2.5.1.18"/>
    </reaction>
</comment>
<dbReference type="InterPro" id="IPR040079">
    <property type="entry name" value="Glutathione_S-Trfase"/>
</dbReference>
<comment type="similarity">
    <text evidence="1">Belongs to the GST superfamily. Phi family.</text>
</comment>
<dbReference type="InterPro" id="IPR034347">
    <property type="entry name" value="GST_Phi_C"/>
</dbReference>
<feature type="domain" description="GST C-terminal" evidence="6">
    <location>
        <begin position="231"/>
        <end position="354"/>
    </location>
</feature>
<dbReference type="Gene3D" id="3.40.30.10">
    <property type="entry name" value="Glutaredoxin"/>
    <property type="match status" value="2"/>
</dbReference>
<dbReference type="GO" id="GO:0004364">
    <property type="term" value="F:glutathione transferase activity"/>
    <property type="evidence" value="ECO:0007669"/>
    <property type="project" value="UniProtKB-EC"/>
</dbReference>
<dbReference type="InterPro" id="IPR036249">
    <property type="entry name" value="Thioredoxin-like_sf"/>
</dbReference>
<dbReference type="Pfam" id="PF02798">
    <property type="entry name" value="GST_N"/>
    <property type="match status" value="1"/>
</dbReference>